<comment type="similarity">
    <text evidence="8">Belongs to the methyl-accepting chemotaxis (MCP) protein family.</text>
</comment>
<dbReference type="PROSITE" id="PS50111">
    <property type="entry name" value="CHEMOTAXIS_TRANSDUC_2"/>
    <property type="match status" value="1"/>
</dbReference>
<evidence type="ECO:0000256" key="10">
    <source>
        <dbReference type="SAM" id="Phobius"/>
    </source>
</evidence>
<dbReference type="GO" id="GO:0007165">
    <property type="term" value="P:signal transduction"/>
    <property type="evidence" value="ECO:0007669"/>
    <property type="project" value="UniProtKB-KW"/>
</dbReference>
<dbReference type="PANTHER" id="PTHR32089:SF112">
    <property type="entry name" value="LYSOZYME-LIKE PROTEIN-RELATED"/>
    <property type="match status" value="1"/>
</dbReference>
<dbReference type="CDD" id="cd12912">
    <property type="entry name" value="PDC2_MCP_like"/>
    <property type="match status" value="1"/>
</dbReference>
<keyword evidence="6 10" id="KW-0472">Membrane</keyword>
<evidence type="ECO:0000313" key="14">
    <source>
        <dbReference type="EMBL" id="AIL52061.1"/>
    </source>
</evidence>
<protein>
    <submittedName>
        <fullName evidence="13">Methyl-accepting chemotaxis protein</fullName>
    </submittedName>
</protein>
<evidence type="ECO:0000256" key="4">
    <source>
        <dbReference type="ARBA" id="ARBA00022692"/>
    </source>
</evidence>
<keyword evidence="4 10" id="KW-0812">Transmembrane</keyword>
<feature type="domain" description="Methyl-accepting transducer" evidence="11">
    <location>
        <begin position="559"/>
        <end position="781"/>
    </location>
</feature>
<feature type="transmembrane region" description="Helical" evidence="10">
    <location>
        <begin position="158"/>
        <end position="181"/>
    </location>
</feature>
<dbReference type="InterPro" id="IPR033479">
    <property type="entry name" value="dCache_1"/>
</dbReference>
<dbReference type="Gene3D" id="3.30.450.20">
    <property type="entry name" value="PAS domain"/>
    <property type="match status" value="2"/>
</dbReference>
<dbReference type="InterPro" id="IPR003660">
    <property type="entry name" value="HAMP_dom"/>
</dbReference>
<dbReference type="Pfam" id="PF00015">
    <property type="entry name" value="MCPsignal"/>
    <property type="match status" value="1"/>
</dbReference>
<dbReference type="CDD" id="cd18773">
    <property type="entry name" value="PDC1_HK_sensor"/>
    <property type="match status" value="1"/>
</dbReference>
<dbReference type="RefSeq" id="WP_042491896.1">
    <property type="nucleotide sequence ID" value="NZ_CP010558.1"/>
</dbReference>
<dbReference type="SUPFAM" id="SSF58104">
    <property type="entry name" value="Methyl-accepting chemotaxis protein (MCP) signaling domain"/>
    <property type="match status" value="2"/>
</dbReference>
<name>A0A077ENZ3_TREPL</name>
<evidence type="ECO:0000256" key="3">
    <source>
        <dbReference type="ARBA" id="ARBA00022500"/>
    </source>
</evidence>
<dbReference type="EMBL" id="KF548483">
    <property type="protein sequence ID" value="AIL52061.1"/>
    <property type="molecule type" value="Genomic_DNA"/>
</dbReference>
<evidence type="ECO:0000256" key="2">
    <source>
        <dbReference type="ARBA" id="ARBA00022475"/>
    </source>
</evidence>
<dbReference type="Gene3D" id="1.10.287.950">
    <property type="entry name" value="Methyl-accepting chemotaxis protein"/>
    <property type="match status" value="1"/>
</dbReference>
<dbReference type="EMBL" id="KF548481">
    <property type="protein sequence ID" value="AIL52059.1"/>
    <property type="molecule type" value="Genomic_DNA"/>
</dbReference>
<evidence type="ECO:0000259" key="12">
    <source>
        <dbReference type="PROSITE" id="PS50885"/>
    </source>
</evidence>
<keyword evidence="2" id="KW-1003">Cell membrane</keyword>
<dbReference type="Pfam" id="PF02743">
    <property type="entry name" value="dCache_1"/>
    <property type="match status" value="1"/>
</dbReference>
<evidence type="ECO:0000256" key="9">
    <source>
        <dbReference type="PROSITE-ProRule" id="PRU00284"/>
    </source>
</evidence>
<dbReference type="PANTHER" id="PTHR32089">
    <property type="entry name" value="METHYL-ACCEPTING CHEMOTAXIS PROTEIN MCPB"/>
    <property type="match status" value="1"/>
</dbReference>
<dbReference type="AlphaFoldDB" id="A0A077ENZ3"/>
<dbReference type="SMART" id="SM00283">
    <property type="entry name" value="MA"/>
    <property type="match status" value="1"/>
</dbReference>
<dbReference type="GO" id="GO:0005886">
    <property type="term" value="C:plasma membrane"/>
    <property type="evidence" value="ECO:0007669"/>
    <property type="project" value="UniProtKB-SubCell"/>
</dbReference>
<proteinExistence type="inferred from homology"/>
<dbReference type="PATRIC" id="fig|161.6.peg.486"/>
<evidence type="ECO:0000313" key="13">
    <source>
        <dbReference type="EMBL" id="AIL52059.1"/>
    </source>
</evidence>
<feature type="transmembrane region" description="Helical" evidence="10">
    <location>
        <begin position="437"/>
        <end position="457"/>
    </location>
</feature>
<dbReference type="SMART" id="SM00304">
    <property type="entry name" value="HAMP"/>
    <property type="match status" value="1"/>
</dbReference>
<organism evidence="13">
    <name type="scientific">Treponema pallidum subsp. pallidum</name>
    <name type="common">syphilis treponeme</name>
    <dbReference type="NCBI Taxonomy" id="161"/>
    <lineage>
        <taxon>Bacteria</taxon>
        <taxon>Pseudomonadati</taxon>
        <taxon>Spirochaetota</taxon>
        <taxon>Spirochaetia</taxon>
        <taxon>Spirochaetales</taxon>
        <taxon>Treponemataceae</taxon>
        <taxon>Treponema</taxon>
    </lineage>
</organism>
<evidence type="ECO:0000259" key="11">
    <source>
        <dbReference type="PROSITE" id="PS50111"/>
    </source>
</evidence>
<evidence type="ECO:0000256" key="6">
    <source>
        <dbReference type="ARBA" id="ARBA00023136"/>
    </source>
</evidence>
<dbReference type="InterPro" id="IPR004089">
    <property type="entry name" value="MCPsignal_dom"/>
</dbReference>
<comment type="subcellular location">
    <subcellularLocation>
        <location evidence="1">Cell membrane</location>
        <topology evidence="1">Multi-pass membrane protein</topology>
    </subcellularLocation>
</comment>
<evidence type="ECO:0000256" key="7">
    <source>
        <dbReference type="ARBA" id="ARBA00023224"/>
    </source>
</evidence>
<dbReference type="PROSITE" id="PS50885">
    <property type="entry name" value="HAMP"/>
    <property type="match status" value="1"/>
</dbReference>
<feature type="domain" description="HAMP" evidence="12">
    <location>
        <begin position="458"/>
        <end position="512"/>
    </location>
</feature>
<reference evidence="13" key="1">
    <citation type="journal article" date="2014" name="Int. J. Med. Microbiol.">
        <title>Syphilis-causing strains belong to separate SS14-like or Nichols-like groups as defined by multilocus analysis of 19 Treponema pallidum strains.</title>
        <authorList>
            <person name="Nechvatal L."/>
            <person name="Petrosova H."/>
            <person name="Grillova L."/>
            <person name="Pospisilova P."/>
            <person name="Mikalova L."/>
            <person name="Strnadel R."/>
            <person name="Kuklova I."/>
            <person name="Kojanova M."/>
            <person name="Kreidlova M."/>
            <person name="Vanousova D."/>
            <person name="Prochazka P."/>
            <person name="Zakoucka H."/>
            <person name="Krchnakova A."/>
            <person name="Smajs D."/>
        </authorList>
    </citation>
    <scope>NUCLEOTIDE SEQUENCE</scope>
    <source>
        <strain evidence="13">Bal 73-1</strain>
        <strain evidence="14">Madras</strain>
    </source>
</reference>
<gene>
    <name evidence="13" type="primary">mcp2</name>
</gene>
<dbReference type="SUPFAM" id="SSF103190">
    <property type="entry name" value="Sensory domain-like"/>
    <property type="match status" value="1"/>
</dbReference>
<keyword evidence="5 10" id="KW-1133">Transmembrane helix</keyword>
<sequence>MCGATACGARICKAERQEHCEGAVPYGYAHPFCTVLVLISLREGVYPFTHCGCLRSELCVGSNGRCPKRAAPDALHMCLRGAHAPCGAELFPVKPCKRKNACGRIGPRWVKGLVTFHSHIIIPREWLMGYGSSAEETSSTPHASGQRKVGFLSLRTKLALVFGLLAFVSGLVQGGILVVFARNSIVGEISSHLAGRARDTSSIVEGRIGALFQFLEGLARLEVLQGSSDRRRAQVDRLKKEAFFNRDIARLAVVDLAGVLYGEDGRTHYVQDRKYFQRAVKGRCYVSAPYPSRSSDDMVITFSIPVYDEDRRVIAVLVADVIWTWLCDITGDFSVGGVGRIAVIDEVGTVVAHPRHEVVAQQTNYIRLAKEDPATYASVAEFVEKVIKSDSTASHVFSYEGLEKIGSSAKMKSTGWTVVVFAPVSEFMGPVYTLQNYLLAVGIIVVLFSLIVVYAVARKIVRPLRSTVRVLEDIAYGEGDLTVRLPVVGGDEVSLLCQYFNQTMEKIRFAIATVGSSSDDMRRIGDELASNMTETASAVNEITANIDGVKHRVDLQVSGVSEATDTVERIIKTIKGLNSSIETQAVNVAQSSSSVEQMVANIVSITQTLERSDEAVHSLAIATADGRDTLVSSSGITQKISEESGSLLEASSVIQHIASQTNLLAMNAAIEAAHAGEAGKGFAVVADEIRKLAEESSTQGKTITETLKTLSVEIDTLSTSSKAVEEQFDTIFRLSDQVRTMSRSLTEAMKEQSDGSREVLAAIKSINAATVDVKEGSADMLKGGEVIAREMQRLDDLTSEIARSMNEMAAGAIEINNAVHEVNEITQRSKQSISSLADEVEKFKV</sequence>
<keyword evidence="7 9" id="KW-0807">Transducer</keyword>
<dbReference type="InterPro" id="IPR029151">
    <property type="entry name" value="Sensor-like_sf"/>
</dbReference>
<evidence type="ECO:0000256" key="8">
    <source>
        <dbReference type="ARBA" id="ARBA00029447"/>
    </source>
</evidence>
<dbReference type="Gene3D" id="6.10.340.10">
    <property type="match status" value="1"/>
</dbReference>
<dbReference type="Pfam" id="PF00672">
    <property type="entry name" value="HAMP"/>
    <property type="match status" value="1"/>
</dbReference>
<evidence type="ECO:0000256" key="1">
    <source>
        <dbReference type="ARBA" id="ARBA00004651"/>
    </source>
</evidence>
<accession>A0A077ENZ3</accession>
<evidence type="ECO:0000256" key="5">
    <source>
        <dbReference type="ARBA" id="ARBA00022989"/>
    </source>
</evidence>
<dbReference type="CDD" id="cd06225">
    <property type="entry name" value="HAMP"/>
    <property type="match status" value="1"/>
</dbReference>
<dbReference type="GO" id="GO:0006935">
    <property type="term" value="P:chemotaxis"/>
    <property type="evidence" value="ECO:0007669"/>
    <property type="project" value="UniProtKB-KW"/>
</dbReference>
<keyword evidence="3" id="KW-0145">Chemotaxis</keyword>